<name>A0A848F5U2_9BURK</name>
<gene>
    <name evidence="4" type="ORF">HHL10_10640</name>
</gene>
<evidence type="ECO:0000256" key="2">
    <source>
        <dbReference type="ARBA" id="ARBA00023043"/>
    </source>
</evidence>
<dbReference type="PANTHER" id="PTHR24173">
    <property type="entry name" value="ANKYRIN REPEAT CONTAINING"/>
    <property type="match status" value="1"/>
</dbReference>
<dbReference type="SMART" id="SM00248">
    <property type="entry name" value="ANK"/>
    <property type="match status" value="3"/>
</dbReference>
<keyword evidence="1" id="KW-0677">Repeat</keyword>
<dbReference type="AlphaFoldDB" id="A0A848F5U2"/>
<comment type="caution">
    <text evidence="4">The sequence shown here is derived from an EMBL/GenBank/DDBJ whole genome shotgun (WGS) entry which is preliminary data.</text>
</comment>
<dbReference type="Proteomes" id="UP000574067">
    <property type="component" value="Unassembled WGS sequence"/>
</dbReference>
<reference evidence="4 5" key="1">
    <citation type="submission" date="2020-04" db="EMBL/GenBank/DDBJ databases">
        <title>Azohydromonas sp. isolated from soil.</title>
        <authorList>
            <person name="Dahal R.H."/>
        </authorList>
    </citation>
    <scope>NUCLEOTIDE SEQUENCE [LARGE SCALE GENOMIC DNA]</scope>
    <source>
        <strain evidence="4 5">G-1-1-14</strain>
    </source>
</reference>
<dbReference type="PANTHER" id="PTHR24173:SF74">
    <property type="entry name" value="ANKYRIN REPEAT DOMAIN-CONTAINING PROTEIN 16"/>
    <property type="match status" value="1"/>
</dbReference>
<dbReference type="Pfam" id="PF12796">
    <property type="entry name" value="Ank_2"/>
    <property type="match status" value="1"/>
</dbReference>
<dbReference type="RefSeq" id="WP_169160345.1">
    <property type="nucleotide sequence ID" value="NZ_JABBFW010000006.1"/>
</dbReference>
<dbReference type="InterPro" id="IPR002110">
    <property type="entry name" value="Ankyrin_rpt"/>
</dbReference>
<dbReference type="Gene3D" id="1.25.40.20">
    <property type="entry name" value="Ankyrin repeat-containing domain"/>
    <property type="match status" value="1"/>
</dbReference>
<dbReference type="SUPFAM" id="SSF48403">
    <property type="entry name" value="Ankyrin repeat"/>
    <property type="match status" value="1"/>
</dbReference>
<dbReference type="InterPro" id="IPR036770">
    <property type="entry name" value="Ankyrin_rpt-contain_sf"/>
</dbReference>
<feature type="repeat" description="ANK" evidence="3">
    <location>
        <begin position="116"/>
        <end position="148"/>
    </location>
</feature>
<organism evidence="4 5">
    <name type="scientific">Azohydromonas caseinilytica</name>
    <dbReference type="NCBI Taxonomy" id="2728836"/>
    <lineage>
        <taxon>Bacteria</taxon>
        <taxon>Pseudomonadati</taxon>
        <taxon>Pseudomonadota</taxon>
        <taxon>Betaproteobacteria</taxon>
        <taxon>Burkholderiales</taxon>
        <taxon>Sphaerotilaceae</taxon>
        <taxon>Azohydromonas</taxon>
    </lineage>
</organism>
<dbReference type="PROSITE" id="PS50297">
    <property type="entry name" value="ANK_REP_REGION"/>
    <property type="match status" value="3"/>
</dbReference>
<evidence type="ECO:0000256" key="3">
    <source>
        <dbReference type="PROSITE-ProRule" id="PRU00023"/>
    </source>
</evidence>
<evidence type="ECO:0000313" key="4">
    <source>
        <dbReference type="EMBL" id="NML15437.1"/>
    </source>
</evidence>
<sequence>MHDAVAPKPPMDPETLDFLHAVLDAVRRGEAARLAPLLDKGLPPNLRDHKGDSLLMLAAYHGHFDTAEALLRHGADPELANDRGQTPLAGAAFKGDLRMARLLLDHGARVDGTGPDGRTPLMVAAMFNRLDILELLLARGADPAARDAAGMTAWEAALKMGAVEAAQRLGQTPSSQ</sequence>
<protein>
    <submittedName>
        <fullName evidence="4">Ankyrin repeat domain-containing protein</fullName>
    </submittedName>
</protein>
<keyword evidence="5" id="KW-1185">Reference proteome</keyword>
<feature type="repeat" description="ANK" evidence="3">
    <location>
        <begin position="50"/>
        <end position="82"/>
    </location>
</feature>
<evidence type="ECO:0000313" key="5">
    <source>
        <dbReference type="Proteomes" id="UP000574067"/>
    </source>
</evidence>
<dbReference type="PROSITE" id="PS50088">
    <property type="entry name" value="ANK_REPEAT"/>
    <property type="match status" value="3"/>
</dbReference>
<accession>A0A848F5U2</accession>
<dbReference type="EMBL" id="JABBFW010000006">
    <property type="protein sequence ID" value="NML15437.1"/>
    <property type="molecule type" value="Genomic_DNA"/>
</dbReference>
<keyword evidence="2 3" id="KW-0040">ANK repeat</keyword>
<feature type="repeat" description="ANK" evidence="3">
    <location>
        <begin position="83"/>
        <end position="115"/>
    </location>
</feature>
<evidence type="ECO:0000256" key="1">
    <source>
        <dbReference type="ARBA" id="ARBA00022737"/>
    </source>
</evidence>
<proteinExistence type="predicted"/>